<name>A0A517XLE6_9BACT</name>
<dbReference type="Proteomes" id="UP000319576">
    <property type="component" value="Chromosome"/>
</dbReference>
<dbReference type="Pfam" id="PF03073">
    <property type="entry name" value="TspO_MBR"/>
    <property type="match status" value="1"/>
</dbReference>
<evidence type="ECO:0000313" key="8">
    <source>
        <dbReference type="Proteomes" id="UP000319576"/>
    </source>
</evidence>
<dbReference type="PIRSF" id="PIRSF005859">
    <property type="entry name" value="PBR"/>
    <property type="match status" value="1"/>
</dbReference>
<dbReference type="InterPro" id="IPR004307">
    <property type="entry name" value="TspO_MBR"/>
</dbReference>
<dbReference type="CDD" id="cd15904">
    <property type="entry name" value="TSPO_MBR"/>
    <property type="match status" value="1"/>
</dbReference>
<dbReference type="PANTHER" id="PTHR10057:SF0">
    <property type="entry name" value="TRANSLOCATOR PROTEIN"/>
    <property type="match status" value="1"/>
</dbReference>
<dbReference type="GO" id="GO:0033013">
    <property type="term" value="P:tetrapyrrole metabolic process"/>
    <property type="evidence" value="ECO:0007669"/>
    <property type="project" value="UniProtKB-ARBA"/>
</dbReference>
<dbReference type="GO" id="GO:0016020">
    <property type="term" value="C:membrane"/>
    <property type="evidence" value="ECO:0007669"/>
    <property type="project" value="UniProtKB-SubCell"/>
</dbReference>
<feature type="transmembrane region" description="Helical" evidence="6">
    <location>
        <begin position="23"/>
        <end position="46"/>
    </location>
</feature>
<dbReference type="OrthoDB" id="9795496at2"/>
<feature type="transmembrane region" description="Helical" evidence="6">
    <location>
        <begin position="123"/>
        <end position="144"/>
    </location>
</feature>
<evidence type="ECO:0000256" key="2">
    <source>
        <dbReference type="ARBA" id="ARBA00007524"/>
    </source>
</evidence>
<reference evidence="7 8" key="1">
    <citation type="submission" date="2019-02" db="EMBL/GenBank/DDBJ databases">
        <title>Deep-cultivation of Planctomycetes and their phenomic and genomic characterization uncovers novel biology.</title>
        <authorList>
            <person name="Wiegand S."/>
            <person name="Jogler M."/>
            <person name="Boedeker C."/>
            <person name="Pinto D."/>
            <person name="Vollmers J."/>
            <person name="Rivas-Marin E."/>
            <person name="Kohn T."/>
            <person name="Peeters S.H."/>
            <person name="Heuer A."/>
            <person name="Rast P."/>
            <person name="Oberbeckmann S."/>
            <person name="Bunk B."/>
            <person name="Jeske O."/>
            <person name="Meyerdierks A."/>
            <person name="Storesund J.E."/>
            <person name="Kallscheuer N."/>
            <person name="Luecker S."/>
            <person name="Lage O.M."/>
            <person name="Pohl T."/>
            <person name="Merkel B.J."/>
            <person name="Hornburger P."/>
            <person name="Mueller R.-W."/>
            <person name="Bruemmer F."/>
            <person name="Labrenz M."/>
            <person name="Spormann A.M."/>
            <person name="Op den Camp H."/>
            <person name="Overmann J."/>
            <person name="Amann R."/>
            <person name="Jetten M.S.M."/>
            <person name="Mascher T."/>
            <person name="Medema M.H."/>
            <person name="Devos D.P."/>
            <person name="Kaster A.-K."/>
            <person name="Ovreas L."/>
            <person name="Rohde M."/>
            <person name="Galperin M.Y."/>
            <person name="Jogler C."/>
        </authorList>
    </citation>
    <scope>NUCLEOTIDE SEQUENCE [LARGE SCALE GENOMIC DNA]</scope>
    <source>
        <strain evidence="7 8">ETA_A1</strain>
    </source>
</reference>
<feature type="transmembrane region" description="Helical" evidence="6">
    <location>
        <begin position="95"/>
        <end position="117"/>
    </location>
</feature>
<dbReference type="KEGG" id="uli:ETAA1_02040"/>
<keyword evidence="4 6" id="KW-1133">Transmembrane helix</keyword>
<comment type="subcellular location">
    <subcellularLocation>
        <location evidence="1">Membrane</location>
        <topology evidence="1">Multi-pass membrane protein</topology>
    </subcellularLocation>
</comment>
<keyword evidence="8" id="KW-1185">Reference proteome</keyword>
<keyword evidence="3 6" id="KW-0812">Transmembrane</keyword>
<dbReference type="AlphaFoldDB" id="A0A517XLE6"/>
<gene>
    <name evidence="7" type="ORF">ETAA1_02040</name>
</gene>
<organism evidence="7 8">
    <name type="scientific">Urbifossiella limnaea</name>
    <dbReference type="NCBI Taxonomy" id="2528023"/>
    <lineage>
        <taxon>Bacteria</taxon>
        <taxon>Pseudomonadati</taxon>
        <taxon>Planctomycetota</taxon>
        <taxon>Planctomycetia</taxon>
        <taxon>Gemmatales</taxon>
        <taxon>Gemmataceae</taxon>
        <taxon>Urbifossiella</taxon>
    </lineage>
</organism>
<evidence type="ECO:0000256" key="4">
    <source>
        <dbReference type="ARBA" id="ARBA00022989"/>
    </source>
</evidence>
<dbReference type="FunFam" id="1.20.1260.100:FF:000001">
    <property type="entry name" value="translocator protein 2"/>
    <property type="match status" value="1"/>
</dbReference>
<feature type="transmembrane region" description="Helical" evidence="6">
    <location>
        <begin position="156"/>
        <end position="175"/>
    </location>
</feature>
<protein>
    <submittedName>
        <fullName evidence="7">TspO/MBR family protein</fullName>
    </submittedName>
</protein>
<dbReference type="PANTHER" id="PTHR10057">
    <property type="entry name" value="PERIPHERAL-TYPE BENZODIAZEPINE RECEPTOR"/>
    <property type="match status" value="1"/>
</dbReference>
<proteinExistence type="inferred from homology"/>
<evidence type="ECO:0000256" key="5">
    <source>
        <dbReference type="ARBA" id="ARBA00023136"/>
    </source>
</evidence>
<evidence type="ECO:0000256" key="3">
    <source>
        <dbReference type="ARBA" id="ARBA00022692"/>
    </source>
</evidence>
<keyword evidence="5 6" id="KW-0472">Membrane</keyword>
<dbReference type="RefSeq" id="WP_145233512.1">
    <property type="nucleotide sequence ID" value="NZ_CP036273.1"/>
</dbReference>
<dbReference type="InterPro" id="IPR038330">
    <property type="entry name" value="TspO/MBR-related_sf"/>
</dbReference>
<dbReference type="EMBL" id="CP036273">
    <property type="protein sequence ID" value="QDU18319.1"/>
    <property type="molecule type" value="Genomic_DNA"/>
</dbReference>
<comment type="similarity">
    <text evidence="2">Belongs to the TspO/BZRP family.</text>
</comment>
<evidence type="ECO:0000256" key="6">
    <source>
        <dbReference type="SAM" id="Phobius"/>
    </source>
</evidence>
<feature type="transmembrane region" description="Helical" evidence="6">
    <location>
        <begin position="66"/>
        <end position="88"/>
    </location>
</feature>
<evidence type="ECO:0000256" key="1">
    <source>
        <dbReference type="ARBA" id="ARBA00004141"/>
    </source>
</evidence>
<evidence type="ECO:0000313" key="7">
    <source>
        <dbReference type="EMBL" id="QDU18319.1"/>
    </source>
</evidence>
<sequence length="178" mass="19307">MVTACVFTRPRPETADEHRNRSWAGAAAVAAAVLGVQVVSGAVTAASLQGDWYASLPKPSWTPPDAVFGPVWSVLYLMSAAAASLVWLSRDREDVCCPLAAFGLQLAANLAWSVFFFGLHAPFVAFLDLLALWVLAGLTMLQFFEVSRPAGWLMVPYWLWVSFALTLNGGILFLGRVM</sequence>
<accession>A0A517XLE6</accession>
<dbReference type="Gene3D" id="1.20.1260.100">
    <property type="entry name" value="TspO/MBR protein"/>
    <property type="match status" value="1"/>
</dbReference>